<feature type="region of interest" description="Disordered" evidence="5">
    <location>
        <begin position="212"/>
        <end position="257"/>
    </location>
</feature>
<dbReference type="InterPro" id="IPR033316">
    <property type="entry name" value="RBBP8-like"/>
</dbReference>
<feature type="domain" description="DNA endonuclease activator Ctp1 C-terminal" evidence="6">
    <location>
        <begin position="745"/>
        <end position="859"/>
    </location>
</feature>
<proteinExistence type="predicted"/>
<keyword evidence="8" id="KW-1185">Reference proteome</keyword>
<feature type="region of interest" description="Disordered" evidence="5">
    <location>
        <begin position="479"/>
        <end position="582"/>
    </location>
</feature>
<evidence type="ECO:0000256" key="5">
    <source>
        <dbReference type="SAM" id="MobiDB-lite"/>
    </source>
</evidence>
<dbReference type="Pfam" id="PF08573">
    <property type="entry name" value="SAE2"/>
    <property type="match status" value="1"/>
</dbReference>
<feature type="region of interest" description="Disordered" evidence="5">
    <location>
        <begin position="680"/>
        <end position="705"/>
    </location>
</feature>
<evidence type="ECO:0000256" key="4">
    <source>
        <dbReference type="SAM" id="Coils"/>
    </source>
</evidence>
<evidence type="ECO:0000256" key="3">
    <source>
        <dbReference type="ARBA" id="ARBA00023242"/>
    </source>
</evidence>
<evidence type="ECO:0000313" key="7">
    <source>
        <dbReference type="EMBL" id="CAG8949130.1"/>
    </source>
</evidence>
<feature type="coiled-coil region" evidence="4">
    <location>
        <begin position="142"/>
        <end position="183"/>
    </location>
</feature>
<dbReference type="AlphaFoldDB" id="A0A9N9PMN7"/>
<dbReference type="OrthoDB" id="5801062at2759"/>
<feature type="compositionally biased region" description="Basic and acidic residues" evidence="5">
    <location>
        <begin position="542"/>
        <end position="552"/>
    </location>
</feature>
<comment type="subcellular location">
    <subcellularLocation>
        <location evidence="1">Nucleus</location>
    </subcellularLocation>
</comment>
<feature type="region of interest" description="Disordered" evidence="5">
    <location>
        <begin position="630"/>
        <end position="665"/>
    </location>
</feature>
<feature type="region of interest" description="Disordered" evidence="5">
    <location>
        <begin position="89"/>
        <end position="131"/>
    </location>
</feature>
<keyword evidence="2" id="KW-0227">DNA damage</keyword>
<reference evidence="7" key="1">
    <citation type="submission" date="2021-07" db="EMBL/GenBank/DDBJ databases">
        <authorList>
            <person name="Durling M."/>
        </authorList>
    </citation>
    <scope>NUCLEOTIDE SEQUENCE</scope>
</reference>
<sequence length="894" mass="100477">MESWERGREALFTELTRICNRIGSDVAAEIDEENVARISKEELQSLQDRSAKVDELTRENGRLLEELKKAHATTLQLEKLEKENKRLSELLDESRKKENTVTTKPSGHTRNVPNPIPISNEAPTEKKMEDVGDRVSKYNQLVEKFNRVYEHNKNAMEALEELKENQRQKAQQHSARREEFSQAILCRDAKIKKQKDVIIGYRKRLGLTDLQKTTSRATSEVSTTSSVEVDVLTEKDDASDQNAIRQKQNPTTESSSSAQALLGLLAHPKEKPAIEGSSRSPSRHDVDQDEFPVVFEPPDPTYYPSPTGVPSSPAKSPQLPPNLLREGRFHVEDTQFEPIEPFGSTQDDPLQNSSPHGSALSDGLDGSRVERSESPDSPVFISSRSVKKRKRQNDDADQNTSKAIKVEIITSSPILAANVQELAHTESFDLDDIGERVDTPKKRRMLELSRKASRFSSGSQRNGSFVDSPLSQLVAVVDQGEEVENESPLQPLNSNRLILPRTSNLDPKSPRRRRIASDTAVAALGEDESISDESGKGTRKSPHNDRRLDDLLTKPSPPKRKLRADNLIDPTTPDQQRPPRMSHINLPSELARNPALNLGSIRDDQIDGLRRSLEPAGRSSRDVSPLLVDRPTSAEVVRKKSARPSREDVTPVSRPTKRVPNSEAPITRTPFVGMAERFVESAPRPKLRRTDNLTPQPRQSRVGHKNGDEVLADYSSTPLRSLPLDELNITDFKINPNVNQGLDYAFKDVVRGRDQRRCLQGCTKPECCGDKFRALAQITNDNRGSPTLSQEEADNLLLEEFLGDNAHKLQNMSKDERDEVLLQAKTRELSNDIGRHRNAHERRNTPPGFWETDFPSTQEQNATRVASRDFERANVANRYAQAMRPGGIWKFRDE</sequence>
<name>A0A9N9PMN7_9HELO</name>
<evidence type="ECO:0000259" key="6">
    <source>
        <dbReference type="Pfam" id="PF08573"/>
    </source>
</evidence>
<gene>
    <name evidence="7" type="ORF">HYFRA_00004752</name>
</gene>
<feature type="compositionally biased region" description="Polar residues" evidence="5">
    <location>
        <begin position="343"/>
        <end position="356"/>
    </location>
</feature>
<protein>
    <recommendedName>
        <fullName evidence="6">DNA endonuclease activator Ctp1 C-terminal domain-containing protein</fullName>
    </recommendedName>
</protein>
<dbReference type="GO" id="GO:0010792">
    <property type="term" value="P:DNA double-strand break processing involved in repair via single-strand annealing"/>
    <property type="evidence" value="ECO:0007669"/>
    <property type="project" value="TreeGrafter"/>
</dbReference>
<feature type="compositionally biased region" description="Basic and acidic residues" evidence="5">
    <location>
        <begin position="365"/>
        <end position="374"/>
    </location>
</feature>
<dbReference type="EMBL" id="CAJVRL010000002">
    <property type="protein sequence ID" value="CAG8949130.1"/>
    <property type="molecule type" value="Genomic_DNA"/>
</dbReference>
<evidence type="ECO:0000256" key="2">
    <source>
        <dbReference type="ARBA" id="ARBA00022763"/>
    </source>
</evidence>
<dbReference type="PANTHER" id="PTHR15107:SF0">
    <property type="entry name" value="DNA ENDONUCLEASE ACTIVATOR CTP1 C-TERMINAL DOMAIN-CONTAINING PROTEIN"/>
    <property type="match status" value="1"/>
</dbReference>
<comment type="caution">
    <text evidence="7">The sequence shown here is derived from an EMBL/GenBank/DDBJ whole genome shotgun (WGS) entry which is preliminary data.</text>
</comment>
<organism evidence="7 8">
    <name type="scientific">Hymenoscyphus fraxineus</name>
    <dbReference type="NCBI Taxonomy" id="746836"/>
    <lineage>
        <taxon>Eukaryota</taxon>
        <taxon>Fungi</taxon>
        <taxon>Dikarya</taxon>
        <taxon>Ascomycota</taxon>
        <taxon>Pezizomycotina</taxon>
        <taxon>Leotiomycetes</taxon>
        <taxon>Helotiales</taxon>
        <taxon>Helotiaceae</taxon>
        <taxon>Hymenoscyphus</taxon>
    </lineage>
</organism>
<dbReference type="GO" id="GO:0003684">
    <property type="term" value="F:damaged DNA binding"/>
    <property type="evidence" value="ECO:0007669"/>
    <property type="project" value="TreeGrafter"/>
</dbReference>
<feature type="compositionally biased region" description="Polar residues" evidence="5">
    <location>
        <begin position="240"/>
        <end position="253"/>
    </location>
</feature>
<feature type="compositionally biased region" description="Basic and acidic residues" evidence="5">
    <location>
        <begin position="89"/>
        <end position="99"/>
    </location>
</feature>
<accession>A0A9N9PMN7</accession>
<evidence type="ECO:0000256" key="1">
    <source>
        <dbReference type="ARBA" id="ARBA00004123"/>
    </source>
</evidence>
<dbReference type="Proteomes" id="UP000696280">
    <property type="component" value="Unassembled WGS sequence"/>
</dbReference>
<feature type="region of interest" description="Disordered" evidence="5">
    <location>
        <begin position="339"/>
        <end position="399"/>
    </location>
</feature>
<feature type="compositionally biased region" description="Low complexity" evidence="5">
    <location>
        <begin position="213"/>
        <end position="230"/>
    </location>
</feature>
<feature type="region of interest" description="Disordered" evidence="5">
    <location>
        <begin position="271"/>
        <end position="322"/>
    </location>
</feature>
<dbReference type="InterPro" id="IPR013882">
    <property type="entry name" value="Ctp1_C"/>
</dbReference>
<dbReference type="PANTHER" id="PTHR15107">
    <property type="entry name" value="RETINOBLASTOMA BINDING PROTEIN 8"/>
    <property type="match status" value="1"/>
</dbReference>
<feature type="compositionally biased region" description="Polar residues" evidence="5">
    <location>
        <begin position="487"/>
        <end position="506"/>
    </location>
</feature>
<keyword evidence="4" id="KW-0175">Coiled coil</keyword>
<evidence type="ECO:0000313" key="8">
    <source>
        <dbReference type="Proteomes" id="UP000696280"/>
    </source>
</evidence>
<feature type="compositionally biased region" description="Polar residues" evidence="5">
    <location>
        <begin position="100"/>
        <end position="112"/>
    </location>
</feature>
<feature type="region of interest" description="Disordered" evidence="5">
    <location>
        <begin position="838"/>
        <end position="858"/>
    </location>
</feature>
<dbReference type="GO" id="GO:0005634">
    <property type="term" value="C:nucleus"/>
    <property type="evidence" value="ECO:0007669"/>
    <property type="project" value="UniProtKB-SubCell"/>
</dbReference>
<keyword evidence="3" id="KW-0539">Nucleus</keyword>